<dbReference type="HOGENOM" id="CLU_1669437_0_0_1"/>
<reference evidence="1 2" key="1">
    <citation type="submission" date="2015-01" db="EMBL/GenBank/DDBJ databases">
        <title>The Genome Sequence of Fonsecaea pedrosoi CBS 271.37.</title>
        <authorList>
            <consortium name="The Broad Institute Genomics Platform"/>
            <person name="Cuomo C."/>
            <person name="de Hoog S."/>
            <person name="Gorbushina A."/>
            <person name="Stielow B."/>
            <person name="Teixiera M."/>
            <person name="Abouelleil A."/>
            <person name="Chapman S.B."/>
            <person name="Priest M."/>
            <person name="Young S.K."/>
            <person name="Wortman J."/>
            <person name="Nusbaum C."/>
            <person name="Birren B."/>
        </authorList>
    </citation>
    <scope>NUCLEOTIDE SEQUENCE [LARGE SCALE GENOMIC DNA]</scope>
    <source>
        <strain evidence="1 2">CBS 271.37</strain>
    </source>
</reference>
<protein>
    <submittedName>
        <fullName evidence="1">Uncharacterized protein</fullName>
    </submittedName>
</protein>
<organism evidence="1 2">
    <name type="scientific">Fonsecaea pedrosoi CBS 271.37</name>
    <dbReference type="NCBI Taxonomy" id="1442368"/>
    <lineage>
        <taxon>Eukaryota</taxon>
        <taxon>Fungi</taxon>
        <taxon>Dikarya</taxon>
        <taxon>Ascomycota</taxon>
        <taxon>Pezizomycotina</taxon>
        <taxon>Eurotiomycetes</taxon>
        <taxon>Chaetothyriomycetidae</taxon>
        <taxon>Chaetothyriales</taxon>
        <taxon>Herpotrichiellaceae</taxon>
        <taxon>Fonsecaea</taxon>
    </lineage>
</organism>
<proteinExistence type="predicted"/>
<accession>A0A0D2GX55</accession>
<gene>
    <name evidence="1" type="ORF">Z517_09358</name>
</gene>
<evidence type="ECO:0000313" key="1">
    <source>
        <dbReference type="EMBL" id="KIW76914.1"/>
    </source>
</evidence>
<dbReference type="RefSeq" id="XP_013280722.1">
    <property type="nucleotide sequence ID" value="XM_013425268.1"/>
</dbReference>
<sequence>MAVDETGSKTNEATEDQSKGRICVSKFLGQERTHFPSRVRHGNQGTMSIVLPAGHGEVERDYTIKMSKFKDLGEADQFGRDVNSVYSDGPWIRQTWSSLASEDFMNSLVDWDGIREDVKLVHDSINPTAEELETLHFDSKAERARFQQELDRILWMLE</sequence>
<dbReference type="VEuPathDB" id="FungiDB:Z517_09358"/>
<keyword evidence="2" id="KW-1185">Reference proteome</keyword>
<dbReference type="EMBL" id="KN846974">
    <property type="protein sequence ID" value="KIW76914.1"/>
    <property type="molecule type" value="Genomic_DNA"/>
</dbReference>
<evidence type="ECO:0000313" key="2">
    <source>
        <dbReference type="Proteomes" id="UP000053029"/>
    </source>
</evidence>
<dbReference type="AlphaFoldDB" id="A0A0D2GX55"/>
<dbReference type="OrthoDB" id="6247875at2759"/>
<dbReference type="STRING" id="1442368.A0A0D2GX55"/>
<dbReference type="GeneID" id="25308848"/>
<name>A0A0D2GX55_9EURO</name>
<dbReference type="Proteomes" id="UP000053029">
    <property type="component" value="Unassembled WGS sequence"/>
</dbReference>